<dbReference type="GO" id="GO:0051301">
    <property type="term" value="P:cell division"/>
    <property type="evidence" value="ECO:0007669"/>
    <property type="project" value="UniProtKB-KW"/>
</dbReference>
<dbReference type="Pfam" id="PF04472">
    <property type="entry name" value="SepF"/>
    <property type="match status" value="1"/>
</dbReference>
<evidence type="ECO:0000313" key="6">
    <source>
        <dbReference type="Proteomes" id="UP001472866"/>
    </source>
</evidence>
<gene>
    <name evidence="5" type="ORF">HKI87_02g12760</name>
</gene>
<reference evidence="5 6" key="1">
    <citation type="submission" date="2024-03" db="EMBL/GenBank/DDBJ databases">
        <title>Complete genome sequence of the green alga Chloropicon roscoffensis RCC1871.</title>
        <authorList>
            <person name="Lemieux C."/>
            <person name="Pombert J.-F."/>
            <person name="Otis C."/>
            <person name="Turmel M."/>
        </authorList>
    </citation>
    <scope>NUCLEOTIDE SEQUENCE [LARGE SCALE GENOMIC DNA]</scope>
    <source>
        <strain evidence="5 6">RCC1871</strain>
    </source>
</reference>
<keyword evidence="2" id="KW-0717">Septation</keyword>
<dbReference type="PANTHER" id="PTHR35798:SF1">
    <property type="entry name" value="CELL DIVISION PROTEIN SEPF"/>
    <property type="match status" value="1"/>
</dbReference>
<dbReference type="AlphaFoldDB" id="A0AAX4P1U1"/>
<organism evidence="5 6">
    <name type="scientific">Chloropicon roscoffensis</name>
    <dbReference type="NCBI Taxonomy" id="1461544"/>
    <lineage>
        <taxon>Eukaryota</taxon>
        <taxon>Viridiplantae</taxon>
        <taxon>Chlorophyta</taxon>
        <taxon>Chloropicophyceae</taxon>
        <taxon>Chloropicales</taxon>
        <taxon>Chloropicaceae</taxon>
        <taxon>Chloropicon</taxon>
    </lineage>
</organism>
<evidence type="ECO:0000256" key="2">
    <source>
        <dbReference type="ARBA" id="ARBA00023210"/>
    </source>
</evidence>
<evidence type="ECO:0000313" key="5">
    <source>
        <dbReference type="EMBL" id="WZN59750.1"/>
    </source>
</evidence>
<accession>A0AAX4P1U1</accession>
<evidence type="ECO:0000256" key="4">
    <source>
        <dbReference type="SAM" id="MobiDB-lite"/>
    </source>
</evidence>
<dbReference type="InterPro" id="IPR007561">
    <property type="entry name" value="Cell_div_SepF/SepF-rel"/>
</dbReference>
<keyword evidence="3" id="KW-0131">Cell cycle</keyword>
<name>A0AAX4P1U1_9CHLO</name>
<keyword evidence="6" id="KW-1185">Reference proteome</keyword>
<dbReference type="InterPro" id="IPR023052">
    <property type="entry name" value="Cell_div_SepF"/>
</dbReference>
<proteinExistence type="predicted"/>
<evidence type="ECO:0000256" key="3">
    <source>
        <dbReference type="ARBA" id="ARBA00023306"/>
    </source>
</evidence>
<dbReference type="PANTHER" id="PTHR35798">
    <property type="entry name" value="CELL DIVISION PROTEIN SEPF"/>
    <property type="match status" value="1"/>
</dbReference>
<dbReference type="Proteomes" id="UP001472866">
    <property type="component" value="Chromosome 02"/>
</dbReference>
<keyword evidence="1 5" id="KW-0132">Cell division</keyword>
<sequence length="189" mass="19899">MLGRVSLCAGSAARTRAAGGGVVGRQQGQQAHGFGSHGRSVARQRVGWGASTSSASPSPSRGGLCTVCSTERDPFLGNGGPVPQQEKQVAIFWPKCFREAATSVNSLQQNNVVVVNISGIPNLEDQQRAVDFIAGACYALEGQQDVLAESIFIFFPNNEGHPEQEEPALKHSQAARDALISLARSEIGV</sequence>
<dbReference type="InterPro" id="IPR038594">
    <property type="entry name" value="SepF-like_sf"/>
</dbReference>
<dbReference type="Gene3D" id="3.30.110.150">
    <property type="entry name" value="SepF-like protein"/>
    <property type="match status" value="1"/>
</dbReference>
<protein>
    <submittedName>
        <fullName evidence="5">Cell division protein SepF</fullName>
    </submittedName>
</protein>
<feature type="region of interest" description="Disordered" evidence="4">
    <location>
        <begin position="19"/>
        <end position="39"/>
    </location>
</feature>
<dbReference type="EMBL" id="CP151502">
    <property type="protein sequence ID" value="WZN59750.1"/>
    <property type="molecule type" value="Genomic_DNA"/>
</dbReference>
<evidence type="ECO:0000256" key="1">
    <source>
        <dbReference type="ARBA" id="ARBA00022618"/>
    </source>
</evidence>